<keyword evidence="1" id="KW-0472">Membrane</keyword>
<keyword evidence="3" id="KW-1185">Reference proteome</keyword>
<evidence type="ECO:0000313" key="3">
    <source>
        <dbReference type="Proteomes" id="UP000297022"/>
    </source>
</evidence>
<evidence type="ECO:0000256" key="1">
    <source>
        <dbReference type="SAM" id="Phobius"/>
    </source>
</evidence>
<protein>
    <submittedName>
        <fullName evidence="2">Uncharacterized protein</fullName>
    </submittedName>
</protein>
<gene>
    <name evidence="2" type="primary">20</name>
    <name evidence="2" type="ORF">SEA_FORTHEBOIS_20</name>
</gene>
<accession>A0A4D6E491</accession>
<dbReference type="KEGG" id="vg:65073077"/>
<keyword evidence="1" id="KW-1133">Transmembrane helix</keyword>
<evidence type="ECO:0000313" key="2">
    <source>
        <dbReference type="EMBL" id="QBZ72852.1"/>
    </source>
</evidence>
<proteinExistence type="predicted"/>
<dbReference type="RefSeq" id="YP_010084043.1">
    <property type="nucleotide sequence ID" value="NC_055059.1"/>
</dbReference>
<dbReference type="Proteomes" id="UP000297022">
    <property type="component" value="Segment"/>
</dbReference>
<sequence>MPFGLDLKSLIVGALLIWFVLPWVTGMLGRKTAAKQAA</sequence>
<dbReference type="GeneID" id="65073077"/>
<feature type="transmembrane region" description="Helical" evidence="1">
    <location>
        <begin position="12"/>
        <end position="29"/>
    </location>
</feature>
<organism evidence="2 3">
    <name type="scientific">Streptomyces phage Forthebois</name>
    <dbReference type="NCBI Taxonomy" id="2562185"/>
    <lineage>
        <taxon>Viruses</taxon>
        <taxon>Varidnaviria</taxon>
        <taxon>Bamfordvirae</taxon>
        <taxon>Preplasmiviricota</taxon>
        <taxon>Prepoliviricotina</taxon>
        <taxon>Tectiliviricetes</taxon>
        <taxon>Kalamavirales</taxon>
        <taxon>Tectiviridae</taxon>
        <taxon>Deltatectivirus</taxon>
        <taxon>Deltatectivirus forthebois</taxon>
    </lineage>
</organism>
<dbReference type="EMBL" id="MK620900">
    <property type="protein sequence ID" value="QBZ72852.1"/>
    <property type="molecule type" value="Genomic_DNA"/>
</dbReference>
<name>A0A4D6E491_9VIRU</name>
<keyword evidence="1" id="KW-0812">Transmembrane</keyword>
<reference evidence="2 3" key="1">
    <citation type="submission" date="2019-03" db="EMBL/GenBank/DDBJ databases">
        <authorList>
            <person name="Kuo N.K."/>
            <person name="Parsa S."/>
            <person name="Addai K."/>
            <person name="Agarwal S."/>
            <person name="Ahmad I.M."/>
            <person name="Alumyar Y.S."/>
            <person name="An J."/>
            <person name="Antar T.E."/>
            <person name="Antony V."/>
            <person name="Arvin L.E."/>
            <person name="Atanasoff K.E."/>
            <person name="Ati R."/>
            <person name="Batista A."/>
            <person name="Bembuh M.L."/>
            <person name="Bhardvaj T.B."/>
            <person name="Brown C.J."/>
            <person name="Butt S.T."/>
            <person name="Cahn D."/>
            <person name="Canales I.-I."/>
            <person name="Carr K."/>
            <person name="Chen K.Z."/>
            <person name="Chen M."/>
            <person name="Chigurupati S."/>
            <person name="Chou C."/>
            <person name="Chung C.S."/>
            <person name="Cole S.T."/>
            <person name="Colson C.L."/>
            <person name="Dent D.M."/>
            <person name="Djiogo E.M."/>
            <person name="Domrachev B.M."/>
            <person name="Dwivedi J."/>
            <person name="Ehsani C."/>
            <person name="Essien U.A."/>
            <person name="Fakhar A."/>
            <person name="Flood S.H."/>
            <person name="Furletti G."/>
            <person name="Gebreegziabher M."/>
            <person name="Goralski S.M."/>
            <person name="Gruver-Williams A."/>
            <person name="Guldan M.L."/>
            <person name="Gurung S."/>
            <person name="Heo K."/>
            <person name="John R.A."/>
            <person name="Kabir L."/>
            <person name="Kaira H."/>
            <person name="Kane M.S."/>
            <person name="Karanja M."/>
            <person name="Karley A.N."/>
            <person name="Khan A.M."/>
            <person name="Khan A."/>
            <person name="Kharel S."/>
            <person name="Kidane M."/>
            <person name="Konanur P."/>
            <person name="Lahijan N."/>
            <person name="Lamm D.N."/>
            <person name="Lance S.V."/>
            <person name="Le C."/>
            <person name="Lee C.H."/>
            <person name="Leka D."/>
            <person name="Li C."/>
            <person name="Lim S.Y."/>
            <person name="Lo J."/>
            <person name="Ludwig S."/>
            <person name="Mahaney V.M."/>
            <person name="Mangukiya A."/>
            <person name="Mani D."/>
            <person name="Mariano P."/>
            <person name="Markward M.L."/>
            <person name="Mbaekwe U."/>
            <person name="McGowan H."/>
            <person name="McNamara A."/>
            <person name="Mebrahtu S."/>
            <person name="Mohamed A."/>
            <person name="Mohamed M.E."/>
            <person name="Muntaka F."/>
            <person name="Naqvi T."/>
            <person name="Nengel A.M."/>
            <person name="Neupane S."/>
            <person name="Nguyen J."/>
            <person name="Nguyen J."/>
            <person name="Nwoji I.C."/>
            <person name="Okusolubo T.A."/>
            <person name="Paek J."/>
            <person name="Pandithakoralag H."/>
            <person name="Perry C."/>
            <person name="Petrie C.R."/>
            <person name="Poteshman G.A."/>
            <person name="Quiros D."/>
            <person name="Rana S."/>
            <person name="Reister J."/>
            <person name="Reyes E."/>
            <person name="Riaz H.S."/>
            <person name="Roach T.L."/>
            <person name="Saikali A."/>
            <person name="Scalsky R."/>
            <person name="Schultz J.A."/>
            <person name="Scott C.F."/>
            <person name="Sekira M.D."/>
            <person name="Shee C.S."/>
            <person name="Shultz P."/>
            <person name="Siarez J.A."/>
            <person name="Singh S."/>
            <person name="Smith F.R."/>
            <person name="Smith S.A."/>
            <person name="Sobers S."/>
            <person name="Sobowale A.O."/>
            <person name="Somoza K.A."/>
            <person name="Song M."/>
            <person name="Spruill R.A."/>
            <person name="Subedi A."/>
            <person name="Taj A.B."/>
            <person name="Thomas J."/>
            <person name="Todd J.C."/>
            <person name="Tran T."/>
            <person name="Varghese J."/>
            <person name="Vartanian E."/>
            <person name="Vega A."/>
            <person name="Vong A."/>
            <person name="Walter A.J."/>
            <person name="Wessel M.E."/>
            <person name="Azam A.M."/>
            <person name="Blocker D."/>
            <person name="Naeem N.-U.-A."/>
            <person name="Patel R."/>
            <person name="Shakarov P."/>
            <person name="Xie C.L."/>
            <person name="Zolnerowich N."/>
            <person name="Correa-Mendez M."/>
            <person name="Fabian M."/>
            <person name="Fishbein J."/>
            <person name="Harkles L."/>
            <person name="Reger N."/>
            <person name="Saleh S."/>
            <person name="deCarvalho T."/>
            <person name="Erill I."/>
            <person name="Caruso S.M."/>
            <person name="Garlena R.A."/>
            <person name="Russell D.A."/>
            <person name="Pope W.H."/>
            <person name="Jacobs-Sera D."/>
            <person name="Hatfull G.F."/>
        </authorList>
    </citation>
    <scope>NUCLEOTIDE SEQUENCE [LARGE SCALE GENOMIC DNA]</scope>
</reference>